<comment type="similarity">
    <text evidence="1">Belongs to the UPF0047 family.</text>
</comment>
<protein>
    <submittedName>
        <fullName evidence="2">Uncharacterized protein</fullName>
    </submittedName>
</protein>
<evidence type="ECO:0000313" key="2">
    <source>
        <dbReference type="EMBL" id="PIA14402.1"/>
    </source>
</evidence>
<dbReference type="InterPro" id="IPR001602">
    <property type="entry name" value="UPF0047_YjbQ-like"/>
</dbReference>
<gene>
    <name evidence="2" type="ORF">COEREDRAFT_76499</name>
</gene>
<proteinExistence type="inferred from homology"/>
<dbReference type="STRING" id="763665.A0A2G5B5X5"/>
<evidence type="ECO:0000256" key="1">
    <source>
        <dbReference type="ARBA" id="ARBA00005534"/>
    </source>
</evidence>
<sequence>MGWTQITHTLSGRSKGSYLITNEINRAIEKEIRQYKIGMCNIFLQHTSASLCLNENVCKEVRDDLTMALDHVAPESLPYRHTDEGPDDMPGHAKSAIMGVSLDIPISNGQLALGTWQGIYLCEHRTYQHRRTVVITMQGEKKK</sequence>
<dbReference type="AlphaFoldDB" id="A0A2G5B5X5"/>
<reference evidence="2 3" key="1">
    <citation type="journal article" date="2015" name="Genome Biol. Evol.">
        <title>Phylogenomic analyses indicate that early fungi evolved digesting cell walls of algal ancestors of land plants.</title>
        <authorList>
            <person name="Chang Y."/>
            <person name="Wang S."/>
            <person name="Sekimoto S."/>
            <person name="Aerts A.L."/>
            <person name="Choi C."/>
            <person name="Clum A."/>
            <person name="LaButti K.M."/>
            <person name="Lindquist E.A."/>
            <person name="Yee Ngan C."/>
            <person name="Ohm R.A."/>
            <person name="Salamov A.A."/>
            <person name="Grigoriev I.V."/>
            <person name="Spatafora J.W."/>
            <person name="Berbee M.L."/>
        </authorList>
    </citation>
    <scope>NUCLEOTIDE SEQUENCE [LARGE SCALE GENOMIC DNA]</scope>
    <source>
        <strain evidence="2 3">NRRL 1564</strain>
    </source>
</reference>
<name>A0A2G5B5X5_COERN</name>
<evidence type="ECO:0000313" key="3">
    <source>
        <dbReference type="Proteomes" id="UP000242474"/>
    </source>
</evidence>
<dbReference type="NCBIfam" id="TIGR00149">
    <property type="entry name" value="TIGR00149_YjbQ"/>
    <property type="match status" value="1"/>
</dbReference>
<keyword evidence="3" id="KW-1185">Reference proteome</keyword>
<dbReference type="PROSITE" id="PS01314">
    <property type="entry name" value="UPF0047"/>
    <property type="match status" value="1"/>
</dbReference>
<dbReference type="PANTHER" id="PTHR30615">
    <property type="entry name" value="UNCHARACTERIZED PROTEIN YJBQ-RELATED"/>
    <property type="match status" value="1"/>
</dbReference>
<dbReference type="Gene3D" id="2.60.120.460">
    <property type="entry name" value="YjbQ-like"/>
    <property type="match status" value="1"/>
</dbReference>
<dbReference type="InterPro" id="IPR035917">
    <property type="entry name" value="YjbQ-like_sf"/>
</dbReference>
<organism evidence="2 3">
    <name type="scientific">Coemansia reversa (strain ATCC 12441 / NRRL 1564)</name>
    <dbReference type="NCBI Taxonomy" id="763665"/>
    <lineage>
        <taxon>Eukaryota</taxon>
        <taxon>Fungi</taxon>
        <taxon>Fungi incertae sedis</taxon>
        <taxon>Zoopagomycota</taxon>
        <taxon>Kickxellomycotina</taxon>
        <taxon>Kickxellomycetes</taxon>
        <taxon>Kickxellales</taxon>
        <taxon>Kickxellaceae</taxon>
        <taxon>Coemansia</taxon>
    </lineage>
</organism>
<dbReference type="PIRSF" id="PIRSF004681">
    <property type="entry name" value="UCP004681"/>
    <property type="match status" value="1"/>
</dbReference>
<dbReference type="Pfam" id="PF01894">
    <property type="entry name" value="YjbQ"/>
    <property type="match status" value="1"/>
</dbReference>
<accession>A0A2G5B5X5</accession>
<dbReference type="SUPFAM" id="SSF111038">
    <property type="entry name" value="YjbQ-like"/>
    <property type="match status" value="1"/>
</dbReference>
<dbReference type="OrthoDB" id="10255963at2759"/>
<dbReference type="PANTHER" id="PTHR30615:SF8">
    <property type="entry name" value="UPF0047 PROTEIN C4A8.02C"/>
    <property type="match status" value="1"/>
</dbReference>
<dbReference type="Proteomes" id="UP000242474">
    <property type="component" value="Unassembled WGS sequence"/>
</dbReference>
<dbReference type="EMBL" id="KZ303518">
    <property type="protein sequence ID" value="PIA14402.1"/>
    <property type="molecule type" value="Genomic_DNA"/>
</dbReference>